<keyword evidence="2" id="KW-1185">Reference proteome</keyword>
<sequence>MRKIVALVLLFLFGCSNIVLKKEVKEKIPFKIKKGDYKIVLNHIKYPTKYEEKEVFFKKFDLFLKKSLLENKKDIILFDMSFFKDYEEIENSGLLPEEKILTKVASSLNEEEKKKLLELNKKKYIEKDPVQVILKNQILKLKNILEDSTFDESKIYTELDKEELINLLRNKRKILTKVIKKSKIEMVALIKNPYKKIDKIKRKYYTKDINLNVKTDLREDIKKYKYPILIENLKDSDFKLISNSEINLNNKIIILKNSKYVGYDYYKGNYIFYYGGVEKHYLYNDYNINVIYKDVTLRKLLRNSEGITFKELIGG</sequence>
<proteinExistence type="predicted"/>
<dbReference type="KEGG" id="haby:HLVA_07290"/>
<accession>A0AAU9E1B5</accession>
<dbReference type="EMBL" id="AP027059">
    <property type="protein sequence ID" value="BDU50160.1"/>
    <property type="molecule type" value="Genomic_DNA"/>
</dbReference>
<dbReference type="PROSITE" id="PS51257">
    <property type="entry name" value="PROKAR_LIPOPROTEIN"/>
    <property type="match status" value="1"/>
</dbReference>
<evidence type="ECO:0000313" key="1">
    <source>
        <dbReference type="EMBL" id="BDU50160.1"/>
    </source>
</evidence>
<name>A0AAU9E1B5_9FUSO</name>
<evidence type="ECO:0008006" key="3">
    <source>
        <dbReference type="Google" id="ProtNLM"/>
    </source>
</evidence>
<dbReference type="Proteomes" id="UP001321582">
    <property type="component" value="Chromosome"/>
</dbReference>
<organism evidence="1 2">
    <name type="scientific">Haliovirga abyssi</name>
    <dbReference type="NCBI Taxonomy" id="2996794"/>
    <lineage>
        <taxon>Bacteria</taxon>
        <taxon>Fusobacteriati</taxon>
        <taxon>Fusobacteriota</taxon>
        <taxon>Fusobacteriia</taxon>
        <taxon>Fusobacteriales</taxon>
        <taxon>Haliovirgaceae</taxon>
        <taxon>Haliovirga</taxon>
    </lineage>
</organism>
<evidence type="ECO:0000313" key="2">
    <source>
        <dbReference type="Proteomes" id="UP001321582"/>
    </source>
</evidence>
<dbReference type="RefSeq" id="WP_307905095.1">
    <property type="nucleotide sequence ID" value="NZ_AP027059.1"/>
</dbReference>
<dbReference type="AlphaFoldDB" id="A0AAU9E1B5"/>
<reference evidence="1 2" key="1">
    <citation type="submission" date="2022-11" db="EMBL/GenBank/DDBJ databases">
        <title>Haliovirga abyssi gen. nov., sp. nov., a mesophilic fermentative bacterium isolated from the Iheya North hydrothermal field and the proposal of Haliovirgaceae fam. nov.</title>
        <authorList>
            <person name="Miyazaki U."/>
            <person name="Tame A."/>
            <person name="Miyazaki J."/>
            <person name="Takai K."/>
            <person name="Sawayama S."/>
            <person name="Kitajima M."/>
            <person name="Okamoto A."/>
            <person name="Nakagawa S."/>
        </authorList>
    </citation>
    <scope>NUCLEOTIDE SEQUENCE [LARGE SCALE GENOMIC DNA]</scope>
    <source>
        <strain evidence="1 2">IC12</strain>
    </source>
</reference>
<gene>
    <name evidence="1" type="ORF">HLVA_07290</name>
</gene>
<protein>
    <recommendedName>
        <fullName evidence="3">Lipoprotein</fullName>
    </recommendedName>
</protein>